<comment type="caution">
    <text evidence="1">The sequence shown here is derived from an EMBL/GenBank/DDBJ whole genome shotgun (WGS) entry which is preliminary data.</text>
</comment>
<organism evidence="1 2">
    <name type="scientific">Parabacteroides gordonii MS-1 = DSM 23371</name>
    <dbReference type="NCBI Taxonomy" id="1203610"/>
    <lineage>
        <taxon>Bacteria</taxon>
        <taxon>Pseudomonadati</taxon>
        <taxon>Bacteroidota</taxon>
        <taxon>Bacteroidia</taxon>
        <taxon>Bacteroidales</taxon>
        <taxon>Tannerellaceae</taxon>
        <taxon>Parabacteroides</taxon>
    </lineage>
</organism>
<dbReference type="STRING" id="1203610.HMPREF1536_02773"/>
<sequence>MRTKSFNEVIADYLKQRAAEDTLFAPKFTNPKKSIDECCRYILGEARKRGNEVVMTDNEVFGLAIHYYEEENIKVNARIGNSVKSRVVSCKQVPEVQTVEQLSIQYERPVFSTVKRGRGKREESKLQLSLFD</sequence>
<evidence type="ECO:0000313" key="2">
    <source>
        <dbReference type="Proteomes" id="UP000033035"/>
    </source>
</evidence>
<dbReference type="AlphaFoldDB" id="A0A0F5JC16"/>
<dbReference type="PATRIC" id="fig|1203610.3.peg.2840"/>
<dbReference type="RefSeq" id="WP_028729671.1">
    <property type="nucleotide sequence ID" value="NZ_KE386764.1"/>
</dbReference>
<protein>
    <submittedName>
        <fullName evidence="1">Uncharacterized protein</fullName>
    </submittedName>
</protein>
<dbReference type="InterPro" id="IPR025624">
    <property type="entry name" value="PcfK"/>
</dbReference>
<gene>
    <name evidence="1" type="ORF">HMPREF1536_02773</name>
</gene>
<reference evidence="1 2" key="1">
    <citation type="submission" date="2013-04" db="EMBL/GenBank/DDBJ databases">
        <title>The Genome Sequence of Parabacteroides gordonii DSM 23371.</title>
        <authorList>
            <consortium name="The Broad Institute Genomics Platform"/>
            <person name="Earl A."/>
            <person name="Ward D."/>
            <person name="Feldgarden M."/>
            <person name="Gevers D."/>
            <person name="Martens E."/>
            <person name="Sakamoto M."/>
            <person name="Benno Y."/>
            <person name="Suzuki N."/>
            <person name="Matsunaga N."/>
            <person name="Koshihara K."/>
            <person name="Seki M."/>
            <person name="Komiya H."/>
            <person name="Walker B."/>
            <person name="Young S."/>
            <person name="Zeng Q."/>
            <person name="Gargeya S."/>
            <person name="Fitzgerald M."/>
            <person name="Haas B."/>
            <person name="Abouelleil A."/>
            <person name="Allen A.W."/>
            <person name="Alvarado L."/>
            <person name="Arachchi H.M."/>
            <person name="Berlin A.M."/>
            <person name="Chapman S.B."/>
            <person name="Gainer-Dewar J."/>
            <person name="Goldberg J."/>
            <person name="Griggs A."/>
            <person name="Gujja S."/>
            <person name="Hansen M."/>
            <person name="Howarth C."/>
            <person name="Imamovic A."/>
            <person name="Ireland A."/>
            <person name="Larimer J."/>
            <person name="McCowan C."/>
            <person name="Murphy C."/>
            <person name="Pearson M."/>
            <person name="Poon T.W."/>
            <person name="Priest M."/>
            <person name="Roberts A."/>
            <person name="Saif S."/>
            <person name="Shea T."/>
            <person name="Sisk P."/>
            <person name="Sykes S."/>
            <person name="Wortman J."/>
            <person name="Nusbaum C."/>
            <person name="Birren B."/>
        </authorList>
    </citation>
    <scope>NUCLEOTIDE SEQUENCE [LARGE SCALE GENOMIC DNA]</scope>
    <source>
        <strain evidence="1 2">MS-1</strain>
    </source>
</reference>
<dbReference type="EMBL" id="AQHW01000015">
    <property type="protein sequence ID" value="KKB55309.1"/>
    <property type="molecule type" value="Genomic_DNA"/>
</dbReference>
<accession>A0A0F5JC16</accession>
<evidence type="ECO:0000313" key="1">
    <source>
        <dbReference type="EMBL" id="KKB55309.1"/>
    </source>
</evidence>
<dbReference type="HOGENOM" id="CLU_153208_0_1_10"/>
<name>A0A0F5JC16_9BACT</name>
<dbReference type="Pfam" id="PF14058">
    <property type="entry name" value="PcfK"/>
    <property type="match status" value="1"/>
</dbReference>
<dbReference type="Proteomes" id="UP000033035">
    <property type="component" value="Unassembled WGS sequence"/>
</dbReference>
<proteinExistence type="predicted"/>
<keyword evidence="2" id="KW-1185">Reference proteome</keyword>